<sequence>MDSSEIVEKAKKVGVRYFCNVGFDIKSSKKAIQQAAKYNEVYAAVGIHPNEAHKVNLLDVEEIDTLANGEKVVAIGEIGLDYYHDGTKYKEQQVALFEAQLDVAKKHDLPVSLHIRDKDGKQDAYHDALEILKNKKITKGIVHCYTQDPDLAAKFIKEGYYISIPGIVTFKGATDLQDTVKAISLNSMLLETDAPYLTPDPMRGKLNTSEYIVYTAEYVAKLKNMDVADIVSATAINAKKIFNIK</sequence>
<evidence type="ECO:0000256" key="2">
    <source>
        <dbReference type="ARBA" id="ARBA00022723"/>
    </source>
</evidence>
<feature type="binding site" evidence="4">
    <location>
        <position position="193"/>
    </location>
    <ligand>
        <name>a divalent metal cation</name>
        <dbReference type="ChEBI" id="CHEBI:60240"/>
        <label>1</label>
    </ligand>
</feature>
<gene>
    <name evidence="5" type="ORF">Zmor_019160</name>
</gene>
<dbReference type="PIRSF" id="PIRSF005902">
    <property type="entry name" value="DNase_TatD"/>
    <property type="match status" value="1"/>
</dbReference>
<keyword evidence="3" id="KW-0378">Hydrolase</keyword>
<evidence type="ECO:0000256" key="4">
    <source>
        <dbReference type="PIRSR" id="PIRSR005902-1"/>
    </source>
</evidence>
<keyword evidence="6" id="KW-1185">Reference proteome</keyword>
<protein>
    <submittedName>
        <fullName evidence="5">Uncharacterized protein</fullName>
    </submittedName>
</protein>
<dbReference type="Pfam" id="PF01026">
    <property type="entry name" value="TatD_DNase"/>
    <property type="match status" value="1"/>
</dbReference>
<feature type="binding site" evidence="4">
    <location>
        <position position="77"/>
    </location>
    <ligand>
        <name>a divalent metal cation</name>
        <dbReference type="ChEBI" id="CHEBI:60240"/>
        <label>1</label>
    </ligand>
</feature>
<dbReference type="CDD" id="cd01310">
    <property type="entry name" value="TatD_DNAse"/>
    <property type="match status" value="1"/>
</dbReference>
<accession>A0AA38HJE2</accession>
<dbReference type="EMBL" id="JALNTZ010000595">
    <property type="protein sequence ID" value="KAJ3632134.1"/>
    <property type="molecule type" value="Genomic_DNA"/>
</dbReference>
<dbReference type="InterPro" id="IPR001130">
    <property type="entry name" value="TatD-like"/>
</dbReference>
<organism evidence="5 6">
    <name type="scientific">Zophobas morio</name>
    <dbReference type="NCBI Taxonomy" id="2755281"/>
    <lineage>
        <taxon>Eukaryota</taxon>
        <taxon>Metazoa</taxon>
        <taxon>Ecdysozoa</taxon>
        <taxon>Arthropoda</taxon>
        <taxon>Hexapoda</taxon>
        <taxon>Insecta</taxon>
        <taxon>Pterygota</taxon>
        <taxon>Neoptera</taxon>
        <taxon>Endopterygota</taxon>
        <taxon>Coleoptera</taxon>
        <taxon>Polyphaga</taxon>
        <taxon>Cucujiformia</taxon>
        <taxon>Tenebrionidae</taxon>
        <taxon>Zophobas</taxon>
    </lineage>
</organism>
<keyword evidence="2 4" id="KW-0479">Metal-binding</keyword>
<dbReference type="SUPFAM" id="SSF51556">
    <property type="entry name" value="Metallo-dependent hydrolases"/>
    <property type="match status" value="1"/>
</dbReference>
<dbReference type="AlphaFoldDB" id="A0AA38HJE2"/>
<evidence type="ECO:0000256" key="1">
    <source>
        <dbReference type="ARBA" id="ARBA00009275"/>
    </source>
</evidence>
<feature type="binding site" evidence="4">
    <location>
        <position position="143"/>
    </location>
    <ligand>
        <name>a divalent metal cation</name>
        <dbReference type="ChEBI" id="CHEBI:60240"/>
        <label>2</label>
    </ligand>
</feature>
<feature type="binding site" evidence="4">
    <location>
        <position position="114"/>
    </location>
    <ligand>
        <name>a divalent metal cation</name>
        <dbReference type="ChEBI" id="CHEBI:60240"/>
        <label>2</label>
    </ligand>
</feature>
<dbReference type="InterPro" id="IPR032466">
    <property type="entry name" value="Metal_Hydrolase"/>
</dbReference>
<dbReference type="PANTHER" id="PTHR46124">
    <property type="entry name" value="D-AMINOACYL-TRNA DEACYLASE"/>
    <property type="match status" value="1"/>
</dbReference>
<dbReference type="FunFam" id="3.20.20.140:FF:000005">
    <property type="entry name" value="TatD family hydrolase"/>
    <property type="match status" value="1"/>
</dbReference>
<evidence type="ECO:0000313" key="6">
    <source>
        <dbReference type="Proteomes" id="UP001168821"/>
    </source>
</evidence>
<evidence type="ECO:0000256" key="3">
    <source>
        <dbReference type="ARBA" id="ARBA00022801"/>
    </source>
</evidence>
<evidence type="ECO:0000313" key="5">
    <source>
        <dbReference type="EMBL" id="KAJ3632134.1"/>
    </source>
</evidence>
<dbReference type="Gene3D" id="3.20.20.140">
    <property type="entry name" value="Metal-dependent hydrolases"/>
    <property type="match status" value="1"/>
</dbReference>
<dbReference type="GO" id="GO:0004536">
    <property type="term" value="F:DNA nuclease activity"/>
    <property type="evidence" value="ECO:0007669"/>
    <property type="project" value="InterPro"/>
</dbReference>
<comment type="similarity">
    <text evidence="1">Belongs to the metallo-dependent hydrolases superfamily. TatD-type hydrolase family.</text>
</comment>
<name>A0AA38HJE2_9CUCU</name>
<dbReference type="PANTHER" id="PTHR46124:SF2">
    <property type="entry name" value="D-AMINOACYL-TRNA DEACYLASE"/>
    <property type="match status" value="1"/>
</dbReference>
<dbReference type="NCBIfam" id="TIGR00010">
    <property type="entry name" value="YchF/TatD family DNA exonuclease"/>
    <property type="match status" value="1"/>
</dbReference>
<dbReference type="Proteomes" id="UP001168821">
    <property type="component" value="Unassembled WGS sequence"/>
</dbReference>
<dbReference type="GO" id="GO:0046872">
    <property type="term" value="F:metal ion binding"/>
    <property type="evidence" value="ECO:0007669"/>
    <property type="project" value="UniProtKB-KW"/>
</dbReference>
<reference evidence="5" key="1">
    <citation type="journal article" date="2023" name="G3 (Bethesda)">
        <title>Whole genome assemblies of Zophobas morio and Tenebrio molitor.</title>
        <authorList>
            <person name="Kaur S."/>
            <person name="Stinson S.A."/>
            <person name="diCenzo G.C."/>
        </authorList>
    </citation>
    <scope>NUCLEOTIDE SEQUENCE</scope>
    <source>
        <strain evidence="5">QUZm001</strain>
    </source>
</reference>
<comment type="caution">
    <text evidence="5">The sequence shown here is derived from an EMBL/GenBank/DDBJ whole genome shotgun (WGS) entry which is preliminary data.</text>
</comment>
<dbReference type="GO" id="GO:0016788">
    <property type="term" value="F:hydrolase activity, acting on ester bonds"/>
    <property type="evidence" value="ECO:0007669"/>
    <property type="project" value="InterPro"/>
</dbReference>
<proteinExistence type="inferred from homology"/>
<dbReference type="InterPro" id="IPR015991">
    <property type="entry name" value="TatD/YcfH-like"/>
</dbReference>